<reference evidence="1" key="1">
    <citation type="submission" date="2020-03" db="EMBL/GenBank/DDBJ databases">
        <title>The deep terrestrial virosphere.</title>
        <authorList>
            <person name="Holmfeldt K."/>
            <person name="Nilsson E."/>
            <person name="Simone D."/>
            <person name="Lopez-Fernandez M."/>
            <person name="Wu X."/>
            <person name="de Brujin I."/>
            <person name="Lundin D."/>
            <person name="Andersson A."/>
            <person name="Bertilsson S."/>
            <person name="Dopson M."/>
        </authorList>
    </citation>
    <scope>NUCLEOTIDE SEQUENCE</scope>
    <source>
        <strain evidence="1">MM415B03288</strain>
    </source>
</reference>
<sequence>MVKLYEQAVRGDLISPVRDWLDRGLITINEKHQFESHQAYAVQAPWIIVRPAPDRACMKWFDVYWEKYRHLPKGCRGCWKVVAKVKTLEETWKVYQLQQKLDLPSKCGMDRREWTPSIWASFWYAPIQGGLEGARALWKRVSDAVHSECGPDIPVILKRACTEMEAGIGPSDQWSAMTEGQEQFEKLLDSMWQDPVPQTSTPLCIRMHYLSKWVRWAWAHADPTVGKFISRPLMEPLVEYQTSVHSPMDFPVPIFDREIKGAKNESFSKDPDSLKMDTDTKIIAPEIAEGIALVS</sequence>
<proteinExistence type="predicted"/>
<dbReference type="EMBL" id="MT143006">
    <property type="protein sequence ID" value="QJA91693.1"/>
    <property type="molecule type" value="Genomic_DNA"/>
</dbReference>
<gene>
    <name evidence="1" type="ORF">MM415B03288_0009</name>
</gene>
<evidence type="ECO:0000313" key="1">
    <source>
        <dbReference type="EMBL" id="QJA91693.1"/>
    </source>
</evidence>
<protein>
    <submittedName>
        <fullName evidence="1">Uncharacterized protein</fullName>
    </submittedName>
</protein>
<organism evidence="1">
    <name type="scientific">viral metagenome</name>
    <dbReference type="NCBI Taxonomy" id="1070528"/>
    <lineage>
        <taxon>unclassified sequences</taxon>
        <taxon>metagenomes</taxon>
        <taxon>organismal metagenomes</taxon>
    </lineage>
</organism>
<name>A0A6M3LB27_9ZZZZ</name>
<dbReference type="AlphaFoldDB" id="A0A6M3LB27"/>
<accession>A0A6M3LB27</accession>